<protein>
    <submittedName>
        <fullName evidence="1">Phosphoglycerate mutase</fullName>
    </submittedName>
</protein>
<evidence type="ECO:0000313" key="2">
    <source>
        <dbReference type="Proteomes" id="UP000033200"/>
    </source>
</evidence>
<dbReference type="InterPro" id="IPR013078">
    <property type="entry name" value="His_Pase_superF_clade-1"/>
</dbReference>
<dbReference type="EMBL" id="CP009571">
    <property type="protein sequence ID" value="AIT07785.1"/>
    <property type="molecule type" value="Genomic_DNA"/>
</dbReference>
<dbReference type="STRING" id="1549858.MC45_17110"/>
<dbReference type="Pfam" id="PF00300">
    <property type="entry name" value="His_Phos_1"/>
    <property type="match status" value="1"/>
</dbReference>
<dbReference type="CDD" id="cd07067">
    <property type="entry name" value="HP_PGM_like"/>
    <property type="match status" value="1"/>
</dbReference>
<dbReference type="eggNOG" id="COG0406">
    <property type="taxonomic scope" value="Bacteria"/>
</dbReference>
<dbReference type="InterPro" id="IPR029033">
    <property type="entry name" value="His_PPase_superfam"/>
</dbReference>
<evidence type="ECO:0000313" key="1">
    <source>
        <dbReference type="EMBL" id="AIT07785.1"/>
    </source>
</evidence>
<dbReference type="SUPFAM" id="SSF53254">
    <property type="entry name" value="Phosphoglycerate mutase-like"/>
    <property type="match status" value="1"/>
</dbReference>
<dbReference type="HOGENOM" id="CLU_033323_8_3_5"/>
<dbReference type="Proteomes" id="UP000033200">
    <property type="component" value="Chromosome"/>
</dbReference>
<accession>A0A097EJN4</accession>
<gene>
    <name evidence="1" type="ORF">MC45_17110</name>
</gene>
<organism evidence="1 2">
    <name type="scientific">Sphingomonas taxi</name>
    <dbReference type="NCBI Taxonomy" id="1549858"/>
    <lineage>
        <taxon>Bacteria</taxon>
        <taxon>Pseudomonadati</taxon>
        <taxon>Pseudomonadota</taxon>
        <taxon>Alphaproteobacteria</taxon>
        <taxon>Sphingomonadales</taxon>
        <taxon>Sphingomonadaceae</taxon>
        <taxon>Sphingomonas</taxon>
    </lineage>
</organism>
<dbReference type="AlphaFoldDB" id="A0A097EJN4"/>
<keyword evidence="2" id="KW-1185">Reference proteome</keyword>
<dbReference type="Gene3D" id="3.40.50.1240">
    <property type="entry name" value="Phosphoglycerate mutase-like"/>
    <property type="match status" value="1"/>
</dbReference>
<dbReference type="KEGG" id="stax:MC45_17110"/>
<reference evidence="1 2" key="1">
    <citation type="submission" date="2014-09" db="EMBL/GenBank/DDBJ databases">
        <title>Using Illumina technology Improving SMRT sequencing Genome Assembly by RASTools.</title>
        <authorList>
            <person name="Zhou Y."/>
            <person name="Ma T."/>
            <person name="Liu T."/>
        </authorList>
    </citation>
    <scope>NUCLEOTIDE SEQUENCE [LARGE SCALE GENOMIC DNA]</scope>
    <source>
        <strain evidence="1 2">ATCC 55669</strain>
    </source>
</reference>
<dbReference type="RefSeq" id="WP_038665759.1">
    <property type="nucleotide sequence ID" value="NZ_CP009571.1"/>
</dbReference>
<sequence length="189" mass="20659">MIAQVLLVRHPPVAKAWAGRCYGRSDMGWSRDGAALARRLATELAAEPFATIVHSGAIRTRRLAGMVARLTGRPVQDDPRWLERDFGTWEGRRWDAIWRETGDLMDRMMTHPRDFRPGGGETGLDLARRAGAAWDALPLAEDVLVISHGGPIAAIRTRLAGLPLERMIAAVPPCGAIVRLPRLGSADDA</sequence>
<name>A0A097EJN4_9SPHN</name>
<proteinExistence type="predicted"/>